<dbReference type="Gene3D" id="2.120.10.30">
    <property type="entry name" value="TolB, C-terminal domain"/>
    <property type="match status" value="1"/>
</dbReference>
<sequence length="1109" mass="117725">MTLVIDDPNGRRVRNLISETPFPAGDHIAWWDGLDDVGRDTDAATHGQYHIPGKIVAPGRYVVRGLVRPAIRIAYEGTPYSNGAPAWQTKDRSSEWLANHSAPSAVLFVPGGAISDPAGVRSGSSGQVIVGSYFTEGGSGLAWLDLDGHKRWGQMWIGGGWTGATQLARDTGAHRSTDVYAYAATSWHGDKYNGNVRELRLNALLSHPGAKPKDGRLGTGEDVPVLDPPYRIPGTGGNADAPDVTGYTQRFDLTGLAAHDGVVVVAFGRLNQLLFIDAARKTVLGTATVRDPRGLSFDAAGRLLVLTTHGVLRFRIAASAPARLGAPDVIVAATLEDPQYLYVDADGTLYVSDWGQSHQVKVFSTDGKLLRAIGHPGKPAVGPYDPLHMNHPAGITLDERGRLWVAENDKTPKRISVWNAADGRLVNAFYGPSRYGGGGAVDPVDPGRLFHADEGGGMELRIDPSGGAGVPQAVYFRTESGDIGLTGKGTGTMPEYPIHRNGSLYLTNAHASEISGPPSAILWRVDKGIAHPVAAAGSTLDGAGKLLPAFSSAAMRQRMPSGVAPERQPLLFVWSDDNGDGRLDAGEVQFLKPAATGRRGLLVGGVGVGNDLSFTIANAGNVALRLAPTGISAHGVPDYAIQGGEILARDVQPPASSGGGQVLVGNDGWTVLTTPPAPFAAQGVGGARNGVPMWSYPSLWPGLHASHIAPLPEFPGELIGTTRVLGNPVDAPSPSNAGQLWAINGNEGQIYLFTIDGLFVATLFRDARTQPEPLPPRGIRGADFASTSLLPECFHPVLTETADGKVYLQAGHTGSLFRLYGLDGIRRLPDATMTVTSRQLADAQRQAVLDELARTATTTLHPGVLEVERVTDDRITARTNDPDWPDDATRWVNIDTRNILVGSWARRQVDTDAALAIARDRLLIAVRTDDPALLENSGDALQNLFKTGGGIDLMLGTDATATPDRAHAVKGDERLLVARVQGRTTAILYRPVEPGSTADSATFSSPLRTIRFDQVIDVSDQVELTQDADVNGAGGTKRFIYRLSVPLRTLRLAAPAGASLKGDIGVLRGNGIETLQRAYWSNKATGLVSDVPSEAELTPNLWGTFHFGR</sequence>
<comment type="caution">
    <text evidence="1">The sequence shown here is derived from an EMBL/GenBank/DDBJ whole genome shotgun (WGS) entry which is preliminary data.</text>
</comment>
<organism evidence="1 2">
    <name type="scientific">Burkholderia pseudomultivorans</name>
    <dbReference type="NCBI Taxonomy" id="1207504"/>
    <lineage>
        <taxon>Bacteria</taxon>
        <taxon>Pseudomonadati</taxon>
        <taxon>Pseudomonadota</taxon>
        <taxon>Betaproteobacteria</taxon>
        <taxon>Burkholderiales</taxon>
        <taxon>Burkholderiaceae</taxon>
        <taxon>Burkholderia</taxon>
        <taxon>Burkholderia cepacia complex</taxon>
    </lineage>
</organism>
<dbReference type="GO" id="GO:0061630">
    <property type="term" value="F:ubiquitin protein ligase activity"/>
    <property type="evidence" value="ECO:0007669"/>
    <property type="project" value="TreeGrafter"/>
</dbReference>
<accession>A0A132F7S9</accession>
<name>A0A132F7S9_9BURK</name>
<proteinExistence type="predicted"/>
<dbReference type="InterPro" id="IPR011042">
    <property type="entry name" value="6-blade_b-propeller_TolB-like"/>
</dbReference>
<gene>
    <name evidence="1" type="ORF">WT57_06695</name>
</gene>
<dbReference type="AlphaFoldDB" id="A0A132F7S9"/>
<dbReference type="InterPro" id="IPR050952">
    <property type="entry name" value="TRIM-NHL_E3_ligases"/>
</dbReference>
<evidence type="ECO:0000313" key="1">
    <source>
        <dbReference type="EMBL" id="KWF72285.1"/>
    </source>
</evidence>
<dbReference type="PANTHER" id="PTHR24104:SF25">
    <property type="entry name" value="PROTEIN LIN-41"/>
    <property type="match status" value="1"/>
</dbReference>
<evidence type="ECO:0000313" key="2">
    <source>
        <dbReference type="Proteomes" id="UP000061512"/>
    </source>
</evidence>
<dbReference type="GO" id="GO:0043161">
    <property type="term" value="P:proteasome-mediated ubiquitin-dependent protein catabolic process"/>
    <property type="evidence" value="ECO:0007669"/>
    <property type="project" value="TreeGrafter"/>
</dbReference>
<dbReference type="PANTHER" id="PTHR24104">
    <property type="entry name" value="E3 UBIQUITIN-PROTEIN LIGASE NHLRC1-RELATED"/>
    <property type="match status" value="1"/>
</dbReference>
<dbReference type="GO" id="GO:0008270">
    <property type="term" value="F:zinc ion binding"/>
    <property type="evidence" value="ECO:0007669"/>
    <property type="project" value="UniProtKB-KW"/>
</dbReference>
<dbReference type="SUPFAM" id="SSF63829">
    <property type="entry name" value="Calcium-dependent phosphotriesterase"/>
    <property type="match status" value="1"/>
</dbReference>
<dbReference type="GO" id="GO:0000209">
    <property type="term" value="P:protein polyubiquitination"/>
    <property type="evidence" value="ECO:0007669"/>
    <property type="project" value="TreeGrafter"/>
</dbReference>
<dbReference type="Proteomes" id="UP000061512">
    <property type="component" value="Unassembled WGS sequence"/>
</dbReference>
<reference evidence="1 2" key="1">
    <citation type="submission" date="2015-11" db="EMBL/GenBank/DDBJ databases">
        <title>Expanding the genomic diversity of Burkholderia species for the development of highly accurate diagnostics.</title>
        <authorList>
            <person name="Sahl J."/>
            <person name="Keim P."/>
            <person name="Wagner D."/>
        </authorList>
    </citation>
    <scope>NUCLEOTIDE SEQUENCE [LARGE SCALE GENOMIC DNA]</scope>
    <source>
        <strain evidence="1 2">MSMB574WGS</strain>
    </source>
</reference>
<protein>
    <recommendedName>
        <fullName evidence="3">NHL repeat containing protein</fullName>
    </recommendedName>
</protein>
<evidence type="ECO:0008006" key="3">
    <source>
        <dbReference type="Google" id="ProtNLM"/>
    </source>
</evidence>
<dbReference type="EMBL" id="LPJX01000001">
    <property type="protein sequence ID" value="KWF72285.1"/>
    <property type="molecule type" value="Genomic_DNA"/>
</dbReference>